<dbReference type="PANTHER" id="PTHR12304">
    <property type="entry name" value="INOSINE-URIDINE PREFERRING NUCLEOSIDE HYDROLASE"/>
    <property type="match status" value="1"/>
</dbReference>
<dbReference type="InterPro" id="IPR036452">
    <property type="entry name" value="Ribo_hydro-like"/>
</dbReference>
<dbReference type="GO" id="GO:0016787">
    <property type="term" value="F:hydrolase activity"/>
    <property type="evidence" value="ECO:0007669"/>
    <property type="project" value="UniProtKB-KW"/>
</dbReference>
<dbReference type="Proteomes" id="UP001556692">
    <property type="component" value="Unassembled WGS sequence"/>
</dbReference>
<dbReference type="InterPro" id="IPR001910">
    <property type="entry name" value="Inosine/uridine_hydrolase_dom"/>
</dbReference>
<feature type="domain" description="Inosine/uridine-preferring nucleoside hydrolase" evidence="3">
    <location>
        <begin position="5"/>
        <end position="299"/>
    </location>
</feature>
<evidence type="ECO:0000313" key="4">
    <source>
        <dbReference type="EMBL" id="MEX0404332.1"/>
    </source>
</evidence>
<dbReference type="Pfam" id="PF01156">
    <property type="entry name" value="IU_nuc_hydro"/>
    <property type="match status" value="1"/>
</dbReference>
<sequence>MRIPIIIDTDPGQDDALAILLALSAGLALDIAGITTVAGNVGVAQTTVNALRVCQLAGRPDVPVHAGCAQPILRPLHTAEFMCGADGLAGMDIPAPRRPAQPSHAVPFLIDCIRGSGSGMTICALGPLTNIALALLQAPDIKDRIERLVIMGGARDLGNMTAAAEFNFFVDPHAAAVVFNAGLPITLFPLNATYQAVATPARLASFAAKGPVGTAILSMLRRERPGGAALGGDGGHPMHDACVIAYLLWPTLFEGRDCHVTIETAEGPTVGRSTIDWWGRGGQPANAHVVGSLDADAMFARIAASVRVLDEMVHERSKALT</sequence>
<name>A0ABV3SC69_9HYPH</name>
<dbReference type="EMBL" id="JBDPGJ010000001">
    <property type="protein sequence ID" value="MEX0404332.1"/>
    <property type="molecule type" value="Genomic_DNA"/>
</dbReference>
<dbReference type="PANTHER" id="PTHR12304:SF4">
    <property type="entry name" value="URIDINE NUCLEOSIDASE"/>
    <property type="match status" value="1"/>
</dbReference>
<gene>
    <name evidence="4" type="ORF">ABGN05_01495</name>
</gene>
<dbReference type="InterPro" id="IPR023186">
    <property type="entry name" value="IUNH"/>
</dbReference>
<keyword evidence="5" id="KW-1185">Reference proteome</keyword>
<keyword evidence="2" id="KW-0326">Glycosidase</keyword>
<comment type="caution">
    <text evidence="4">The sequence shown here is derived from an EMBL/GenBank/DDBJ whole genome shotgun (WGS) entry which is preliminary data.</text>
</comment>
<evidence type="ECO:0000259" key="3">
    <source>
        <dbReference type="Pfam" id="PF01156"/>
    </source>
</evidence>
<dbReference type="SUPFAM" id="SSF53590">
    <property type="entry name" value="Nucleoside hydrolase"/>
    <property type="match status" value="1"/>
</dbReference>
<evidence type="ECO:0000313" key="5">
    <source>
        <dbReference type="Proteomes" id="UP001556692"/>
    </source>
</evidence>
<evidence type="ECO:0000256" key="1">
    <source>
        <dbReference type="ARBA" id="ARBA00022801"/>
    </source>
</evidence>
<accession>A0ABV3SC69</accession>
<reference evidence="4 5" key="1">
    <citation type="submission" date="2024-05" db="EMBL/GenBank/DDBJ databases">
        <authorList>
            <person name="Jiang F."/>
        </authorList>
    </citation>
    <scope>NUCLEOTIDE SEQUENCE [LARGE SCALE GENOMIC DNA]</scope>
    <source>
        <strain evidence="4 5">LZ166</strain>
    </source>
</reference>
<dbReference type="Gene3D" id="3.90.245.10">
    <property type="entry name" value="Ribonucleoside hydrolase-like"/>
    <property type="match status" value="1"/>
</dbReference>
<protein>
    <submittedName>
        <fullName evidence="4">Nucleoside hydrolase</fullName>
    </submittedName>
</protein>
<keyword evidence="1 4" id="KW-0378">Hydrolase</keyword>
<dbReference type="RefSeq" id="WP_367952220.1">
    <property type="nucleotide sequence ID" value="NZ_JBDPGJ010000001.1"/>
</dbReference>
<proteinExistence type="predicted"/>
<organism evidence="4 5">
    <name type="scientific">Aquibium pacificus</name>
    <dbReference type="NCBI Taxonomy" id="3153579"/>
    <lineage>
        <taxon>Bacteria</taxon>
        <taxon>Pseudomonadati</taxon>
        <taxon>Pseudomonadota</taxon>
        <taxon>Alphaproteobacteria</taxon>
        <taxon>Hyphomicrobiales</taxon>
        <taxon>Phyllobacteriaceae</taxon>
        <taxon>Aquibium</taxon>
    </lineage>
</organism>
<dbReference type="CDD" id="cd02651">
    <property type="entry name" value="nuc_hydro_IU_UC_XIUA"/>
    <property type="match status" value="1"/>
</dbReference>
<evidence type="ECO:0000256" key="2">
    <source>
        <dbReference type="ARBA" id="ARBA00023295"/>
    </source>
</evidence>